<feature type="domain" description="RanBD1" evidence="2">
    <location>
        <begin position="380"/>
        <end position="526"/>
    </location>
</feature>
<dbReference type="Gene3D" id="2.30.29.30">
    <property type="entry name" value="Pleckstrin-homology domain (PH domain)/Phosphotyrosine-binding domain (PTB)"/>
    <property type="match status" value="1"/>
</dbReference>
<dbReference type="Proteomes" id="UP001271007">
    <property type="component" value="Unassembled WGS sequence"/>
</dbReference>
<dbReference type="AlphaFoldDB" id="A0AAJ0DBD0"/>
<name>A0AAJ0DBD0_9PEZI</name>
<feature type="compositionally biased region" description="Basic and acidic residues" evidence="1">
    <location>
        <begin position="113"/>
        <end position="122"/>
    </location>
</feature>
<reference evidence="3" key="1">
    <citation type="submission" date="2023-04" db="EMBL/GenBank/DDBJ databases">
        <title>Black Yeasts Isolated from many extreme environments.</title>
        <authorList>
            <person name="Coleine C."/>
            <person name="Stajich J.E."/>
            <person name="Selbmann L."/>
        </authorList>
    </citation>
    <scope>NUCLEOTIDE SEQUENCE</scope>
    <source>
        <strain evidence="3">CCFEE 5312</strain>
    </source>
</reference>
<feature type="region of interest" description="Disordered" evidence="1">
    <location>
        <begin position="340"/>
        <end position="394"/>
    </location>
</feature>
<protein>
    <recommendedName>
        <fullName evidence="2">RanBD1 domain-containing protein</fullName>
    </recommendedName>
</protein>
<dbReference type="SMART" id="SM00160">
    <property type="entry name" value="RanBD"/>
    <property type="match status" value="1"/>
</dbReference>
<feature type="region of interest" description="Disordered" evidence="1">
    <location>
        <begin position="263"/>
        <end position="285"/>
    </location>
</feature>
<feature type="compositionally biased region" description="Polar residues" evidence="1">
    <location>
        <begin position="204"/>
        <end position="223"/>
    </location>
</feature>
<dbReference type="SUPFAM" id="SSF50729">
    <property type="entry name" value="PH domain-like"/>
    <property type="match status" value="1"/>
</dbReference>
<dbReference type="EMBL" id="JAWDJX010000031">
    <property type="protein sequence ID" value="KAK3050632.1"/>
    <property type="molecule type" value="Genomic_DNA"/>
</dbReference>
<dbReference type="Pfam" id="PF00638">
    <property type="entry name" value="Ran_BP1"/>
    <property type="match status" value="1"/>
</dbReference>
<organism evidence="3 4">
    <name type="scientific">Extremus antarcticus</name>
    <dbReference type="NCBI Taxonomy" id="702011"/>
    <lineage>
        <taxon>Eukaryota</taxon>
        <taxon>Fungi</taxon>
        <taxon>Dikarya</taxon>
        <taxon>Ascomycota</taxon>
        <taxon>Pezizomycotina</taxon>
        <taxon>Dothideomycetes</taxon>
        <taxon>Dothideomycetidae</taxon>
        <taxon>Mycosphaerellales</taxon>
        <taxon>Extremaceae</taxon>
        <taxon>Extremus</taxon>
    </lineage>
</organism>
<dbReference type="PANTHER" id="PTHR23138">
    <property type="entry name" value="RAN BINDING PROTEIN"/>
    <property type="match status" value="1"/>
</dbReference>
<feature type="compositionally biased region" description="Polar residues" evidence="1">
    <location>
        <begin position="342"/>
        <end position="353"/>
    </location>
</feature>
<comment type="caution">
    <text evidence="3">The sequence shown here is derived from an EMBL/GenBank/DDBJ whole genome shotgun (WGS) entry which is preliminary data.</text>
</comment>
<proteinExistence type="predicted"/>
<feature type="region of interest" description="Disordered" evidence="1">
    <location>
        <begin position="1"/>
        <end position="234"/>
    </location>
</feature>
<dbReference type="PROSITE" id="PS50196">
    <property type="entry name" value="RANBD1"/>
    <property type="match status" value="1"/>
</dbReference>
<evidence type="ECO:0000313" key="3">
    <source>
        <dbReference type="EMBL" id="KAK3050632.1"/>
    </source>
</evidence>
<sequence>MPKEHDAEVTSDAEGPEKKTREELQKTTISNGSKDAATVLGGDVAVDTDPMGEDSHEAAPTSEPMGLRKKRSHEEISDAPLGDATKTHARHHTRKRSRGSSPEEEELNNGQRKSGERARGEPDADVATNGAPKAPATERSGTPEQTGDKDVIEDMSSPKIKRSRLQSDLEEADAMQNGEEDAGTFTAELSTEDKTTTKIPPASGSANTSTSLPFASLAGQKSPTPEAASTSTSAFASSAFGSLAGSTTSGFGAVGKSSGGFGSGGSFATGASKEESKESSSAFGGALGQKSVFSTTMPATEASTFGSSASGFGKLSQGSAFGGTGFSSLGGGSGLTSFASGKPSSLLANSSKPMKTFGAAGRDEEDDGEDGGEEDDESGFRSPLSQESDKQDERFYHQEVDTGEEGEKKEVACRAKLYNFVPGPDGKKEWKERGIGNLTLNCRWPAEDEEDAKPSVRLLMRADGSHNVALNSPVKKELKFGALDGGKPGGSFLFFAGVVDGKAELVPLMFKVRPQFAVELYEKVMELQQLM</sequence>
<feature type="compositionally biased region" description="Acidic residues" evidence="1">
    <location>
        <begin position="363"/>
        <end position="377"/>
    </location>
</feature>
<feature type="compositionally biased region" description="Basic and acidic residues" evidence="1">
    <location>
        <begin position="15"/>
        <end position="25"/>
    </location>
</feature>
<feature type="compositionally biased region" description="Basic residues" evidence="1">
    <location>
        <begin position="87"/>
        <end position="98"/>
    </location>
</feature>
<evidence type="ECO:0000259" key="2">
    <source>
        <dbReference type="PROSITE" id="PS50196"/>
    </source>
</evidence>
<evidence type="ECO:0000256" key="1">
    <source>
        <dbReference type="SAM" id="MobiDB-lite"/>
    </source>
</evidence>
<gene>
    <name evidence="3" type="ORF">LTR09_008272</name>
</gene>
<dbReference type="InterPro" id="IPR011993">
    <property type="entry name" value="PH-like_dom_sf"/>
</dbReference>
<keyword evidence="4" id="KW-1185">Reference proteome</keyword>
<accession>A0AAJ0DBD0</accession>
<dbReference type="InterPro" id="IPR000156">
    <property type="entry name" value="Ran_bind_dom"/>
</dbReference>
<evidence type="ECO:0000313" key="4">
    <source>
        <dbReference type="Proteomes" id="UP001271007"/>
    </source>
</evidence>
<feature type="compositionally biased region" description="Acidic residues" evidence="1">
    <location>
        <begin position="168"/>
        <end position="182"/>
    </location>
</feature>
<dbReference type="InterPro" id="IPR045255">
    <property type="entry name" value="RanBP1-like"/>
</dbReference>